<evidence type="ECO:0000313" key="4">
    <source>
        <dbReference type="Proteomes" id="UP000245412"/>
    </source>
</evidence>
<protein>
    <submittedName>
        <fullName evidence="3">Aryl-alcohol dehydrogenase-like predicted oxidoreductase</fullName>
    </submittedName>
</protein>
<keyword evidence="4" id="KW-1185">Reference proteome</keyword>
<sequence>MDVMKRKIGKSGIEVSAMGTGCWAIGGPAFEKDGTPIGWGDVNDEDSLRGLQTAMDMGITLFDTSNMYGTGHSESLIGQAIKGRRDKVVISTKFGWVFDPVTRTKLGWDVSPAYIRKSCEDSLKRLGTDYIDVYFLHVYFYDREKTEEVRQTLEELVQEGKIRTYGWSTDDVDSARVFAPGPHCGAVQHGQNIFEDNAAMLELCDEYDLASFNRGPLAMGLLTGKFRPETTLKDNDIRGKNAPEYMKFFKDGRPNPEFLSKVESIREILTEGGRTPAQGALGWLWARSPRTIPIPGFKTPKQVMDNAKALEYGPLSEQQMEEISRILDGMR</sequence>
<accession>A0AB73T413</accession>
<evidence type="ECO:0000313" key="3">
    <source>
        <dbReference type="EMBL" id="PWJ75174.1"/>
    </source>
</evidence>
<dbReference type="GO" id="GO:0005829">
    <property type="term" value="C:cytosol"/>
    <property type="evidence" value="ECO:0007669"/>
    <property type="project" value="TreeGrafter"/>
</dbReference>
<dbReference type="PANTHER" id="PTHR43364">
    <property type="entry name" value="NADH-SPECIFIC METHYLGLYOXAL REDUCTASE-RELATED"/>
    <property type="match status" value="1"/>
</dbReference>
<dbReference type="Gene3D" id="3.20.20.100">
    <property type="entry name" value="NADP-dependent oxidoreductase domain"/>
    <property type="match status" value="1"/>
</dbReference>
<dbReference type="InterPro" id="IPR050523">
    <property type="entry name" value="AKR_Detox_Biosynth"/>
</dbReference>
<dbReference type="AlphaFoldDB" id="A0AB73T413"/>
<evidence type="ECO:0000259" key="2">
    <source>
        <dbReference type="Pfam" id="PF00248"/>
    </source>
</evidence>
<reference evidence="3 4" key="1">
    <citation type="submission" date="2018-05" db="EMBL/GenBank/DDBJ databases">
        <authorList>
            <person name="Goeker M."/>
            <person name="Huntemann M."/>
            <person name="Clum A."/>
            <person name="Pillay M."/>
            <person name="Palaniappan K."/>
            <person name="Varghese N."/>
            <person name="Mikhailova N."/>
            <person name="Stamatis D."/>
            <person name="Reddy T."/>
            <person name="Daum C."/>
            <person name="Shapiro N."/>
            <person name="Ivanova N."/>
            <person name="Kyrpides N."/>
            <person name="Woyke T."/>
        </authorList>
    </citation>
    <scope>NUCLEOTIDE SEQUENCE [LARGE SCALE GENOMIC DNA]</scope>
    <source>
        <strain evidence="3 4">DSM 26524</strain>
    </source>
</reference>
<dbReference type="GO" id="GO:0016491">
    <property type="term" value="F:oxidoreductase activity"/>
    <property type="evidence" value="ECO:0007669"/>
    <property type="project" value="UniProtKB-KW"/>
</dbReference>
<feature type="domain" description="NADP-dependent oxidoreductase" evidence="2">
    <location>
        <begin position="34"/>
        <end position="327"/>
    </location>
</feature>
<dbReference type="InterPro" id="IPR036812">
    <property type="entry name" value="NAD(P)_OxRdtase_dom_sf"/>
</dbReference>
<dbReference type="EMBL" id="QGGY01000007">
    <property type="protein sequence ID" value="PWJ75174.1"/>
    <property type="molecule type" value="Genomic_DNA"/>
</dbReference>
<evidence type="ECO:0000256" key="1">
    <source>
        <dbReference type="ARBA" id="ARBA00023002"/>
    </source>
</evidence>
<organism evidence="3 4">
    <name type="scientific">Murimonas intestini</name>
    <dbReference type="NCBI Taxonomy" id="1337051"/>
    <lineage>
        <taxon>Bacteria</taxon>
        <taxon>Bacillati</taxon>
        <taxon>Bacillota</taxon>
        <taxon>Clostridia</taxon>
        <taxon>Lachnospirales</taxon>
        <taxon>Lachnospiraceae</taxon>
        <taxon>Murimonas</taxon>
    </lineage>
</organism>
<dbReference type="CDD" id="cd19086">
    <property type="entry name" value="AKR_AKR11C1"/>
    <property type="match status" value="1"/>
</dbReference>
<dbReference type="InterPro" id="IPR023210">
    <property type="entry name" value="NADP_OxRdtase_dom"/>
</dbReference>
<comment type="caution">
    <text evidence="3">The sequence shown here is derived from an EMBL/GenBank/DDBJ whole genome shotgun (WGS) entry which is preliminary data.</text>
</comment>
<keyword evidence="1" id="KW-0560">Oxidoreductase</keyword>
<gene>
    <name evidence="3" type="ORF">C7383_107181</name>
</gene>
<proteinExistence type="predicted"/>
<dbReference type="RefSeq" id="WP_257497715.1">
    <property type="nucleotide sequence ID" value="NZ_JANKBI010000024.1"/>
</dbReference>
<dbReference type="PANTHER" id="PTHR43364:SF4">
    <property type="entry name" value="NAD(P)-LINKED OXIDOREDUCTASE SUPERFAMILY PROTEIN"/>
    <property type="match status" value="1"/>
</dbReference>
<dbReference type="Pfam" id="PF00248">
    <property type="entry name" value="Aldo_ket_red"/>
    <property type="match status" value="1"/>
</dbReference>
<dbReference type="SUPFAM" id="SSF51430">
    <property type="entry name" value="NAD(P)-linked oxidoreductase"/>
    <property type="match status" value="1"/>
</dbReference>
<dbReference type="Proteomes" id="UP000245412">
    <property type="component" value="Unassembled WGS sequence"/>
</dbReference>
<name>A0AB73T413_9FIRM</name>